<dbReference type="InterPro" id="IPR027414">
    <property type="entry name" value="GH95_N_dom"/>
</dbReference>
<dbReference type="PIRSF" id="PIRSF007663">
    <property type="entry name" value="UCP007663"/>
    <property type="match status" value="1"/>
</dbReference>
<dbReference type="PANTHER" id="PTHR31084">
    <property type="entry name" value="ALPHA-L-FUCOSIDASE 2"/>
    <property type="match status" value="1"/>
</dbReference>
<evidence type="ECO:0000256" key="1">
    <source>
        <dbReference type="SAM" id="SignalP"/>
    </source>
</evidence>
<dbReference type="InterPro" id="IPR054363">
    <property type="entry name" value="GH95_cat"/>
</dbReference>
<feature type="domain" description="Glycosyl hydrolase family 95 catalytic" evidence="4">
    <location>
        <begin position="319"/>
        <end position="739"/>
    </location>
</feature>
<dbReference type="InterPro" id="IPR016518">
    <property type="entry name" value="Alpha-L-fucosidase"/>
</dbReference>
<keyword evidence="5" id="KW-0378">Hydrolase</keyword>
<dbReference type="VEuPathDB" id="FungiDB:SCHCODRAFT_02643902"/>
<evidence type="ECO:0000313" key="6">
    <source>
        <dbReference type="Proteomes" id="UP000007431"/>
    </source>
</evidence>
<protein>
    <submittedName>
        <fullName evidence="5">Glycoside hydrolase family 95 protein</fullName>
    </submittedName>
</protein>
<dbReference type="Pfam" id="PF22124">
    <property type="entry name" value="Glyco_hydro_95_cat"/>
    <property type="match status" value="1"/>
</dbReference>
<dbReference type="InterPro" id="IPR049053">
    <property type="entry name" value="AFCA-like_C"/>
</dbReference>
<feature type="signal peptide" evidence="1">
    <location>
        <begin position="1"/>
        <end position="21"/>
    </location>
</feature>
<keyword evidence="1" id="KW-0732">Signal</keyword>
<organism evidence="6">
    <name type="scientific">Schizophyllum commune (strain H4-8 / FGSC 9210)</name>
    <name type="common">Split gill fungus</name>
    <dbReference type="NCBI Taxonomy" id="578458"/>
    <lineage>
        <taxon>Eukaryota</taxon>
        <taxon>Fungi</taxon>
        <taxon>Dikarya</taxon>
        <taxon>Basidiomycota</taxon>
        <taxon>Agaricomycotina</taxon>
        <taxon>Agaricomycetes</taxon>
        <taxon>Agaricomycetidae</taxon>
        <taxon>Agaricales</taxon>
        <taxon>Schizophyllaceae</taxon>
        <taxon>Schizophyllum</taxon>
    </lineage>
</organism>
<dbReference type="eggNOG" id="ENOG502QQ9E">
    <property type="taxonomic scope" value="Eukaryota"/>
</dbReference>
<dbReference type="Proteomes" id="UP000007431">
    <property type="component" value="Unassembled WGS sequence"/>
</dbReference>
<dbReference type="STRING" id="578458.D8QJY6"/>
<sequence>MWTRGTVLAAQTLAATRIVFAAPNGFPASGNGLWYDTPGTNWGREYLPIGNGYIAAMTPGGTTLETTQLNLESLWSGGPFEDPSYNGGNKIPENRDSTRAAMASIRSAIFTSENGTIADATSFTDFSTGSYAGAGYLFTTLGTSGDIAGYGRWLDLDQAIARTTWTQGNANIDRTTFCSHPAQACVQQTSASAAQNITYAFSVAPEIGLPSPNVTCLDDATLQVRGLAGAPGMLYEILFHALSAGNSSVSCASADPYDTSVDTLNATLSASGTDLTIVWVGDTEYSMDAGDEAHDFSFRGEDPHDALLSRLSSLQNSTFADLLEEHLQDVADSTLNTFALDLGQTPQLDMTTAALIDAYETDEGNPYLEWLLFSYGRYLLWSSARGKLPANLQGKWAHLYLPQWGSDANINIQMNLWSAEMTGLDVTQSMFDYIEKTWVPRGTQTAQNLYNFDEGWVVHDELNIFGHTGMKWGNPQAANYPEANAWMMMHVWDHFEYTNDVDWWKAQGYPLLKGAAQFHLQKLIEDQYFNDSSLIVAPCNSPEQQPVTFGCAHSQQLLWQLFIAAEKGYEAAGDNDGDFLDAIRNTRDKMDKGVHIGSWEQLQEWKVDMDDPDDTHRHLSHLIGLYSGYAIASFNASLQNSPSSNASYTREQVLDAARTSLTHRGDGSGPDANAGWEKMWRAAAWAQLGDAEKFYHQLTYAIASNFGPNLLGVYTPGVANSTFQIDANLGHPGAVLNALIQVPDTATWDEALVVTLLPALPEQWSSGAITGARLRGGMSIDTSWSGGKLESATIVVAENARDRDVRIAVGGDVVKEFRTEPGMVVNI</sequence>
<dbReference type="OMA" id="KVWRGAC"/>
<dbReference type="Pfam" id="PF14498">
    <property type="entry name" value="Glyco_hyd_65N_2"/>
    <property type="match status" value="1"/>
</dbReference>
<feature type="domain" description="Glycosyl hydrolase family 95 N-terminal" evidence="2">
    <location>
        <begin position="33"/>
        <end position="287"/>
    </location>
</feature>
<dbReference type="InParanoid" id="D8QJY6"/>
<evidence type="ECO:0000259" key="4">
    <source>
        <dbReference type="Pfam" id="PF22124"/>
    </source>
</evidence>
<dbReference type="GO" id="GO:0005975">
    <property type="term" value="P:carbohydrate metabolic process"/>
    <property type="evidence" value="ECO:0007669"/>
    <property type="project" value="InterPro"/>
</dbReference>
<dbReference type="SUPFAM" id="SSF48208">
    <property type="entry name" value="Six-hairpin glycosidases"/>
    <property type="match status" value="1"/>
</dbReference>
<proteinExistence type="predicted"/>
<name>D8QJY6_SCHCM</name>
<dbReference type="InterPro" id="IPR008928">
    <property type="entry name" value="6-hairpin_glycosidase_sf"/>
</dbReference>
<dbReference type="GO" id="GO:0004560">
    <property type="term" value="F:alpha-L-fucosidase activity"/>
    <property type="evidence" value="ECO:0007669"/>
    <property type="project" value="InterPro"/>
</dbReference>
<dbReference type="PANTHER" id="PTHR31084:SF3">
    <property type="entry name" value="ALPHA-FUCOSIDASE A"/>
    <property type="match status" value="1"/>
</dbReference>
<evidence type="ECO:0000313" key="5">
    <source>
        <dbReference type="EMBL" id="EFI91892.1"/>
    </source>
</evidence>
<gene>
    <name evidence="5" type="ORF">SCHCODRAFT_61860</name>
</gene>
<keyword evidence="6" id="KW-1185">Reference proteome</keyword>
<evidence type="ECO:0000259" key="2">
    <source>
        <dbReference type="Pfam" id="PF14498"/>
    </source>
</evidence>
<dbReference type="InterPro" id="IPR012341">
    <property type="entry name" value="6hp_glycosidase-like_sf"/>
</dbReference>
<dbReference type="EMBL" id="GL377315">
    <property type="protein sequence ID" value="EFI91892.1"/>
    <property type="molecule type" value="Genomic_DNA"/>
</dbReference>
<dbReference type="Gene3D" id="1.50.10.10">
    <property type="match status" value="1"/>
</dbReference>
<dbReference type="Pfam" id="PF21307">
    <property type="entry name" value="Glyco_hydro_95_C"/>
    <property type="match status" value="1"/>
</dbReference>
<feature type="chain" id="PRO_5003121008" evidence="1">
    <location>
        <begin position="22"/>
        <end position="827"/>
    </location>
</feature>
<dbReference type="AlphaFoldDB" id="D8QJY6"/>
<accession>D8QJY6</accession>
<dbReference type="HOGENOM" id="CLU_004617_2_2_1"/>
<evidence type="ECO:0000259" key="3">
    <source>
        <dbReference type="Pfam" id="PF21307"/>
    </source>
</evidence>
<reference evidence="5 6" key="1">
    <citation type="journal article" date="2010" name="Nat. Biotechnol.">
        <title>Genome sequence of the model mushroom Schizophyllum commune.</title>
        <authorList>
            <person name="Ohm R.A."/>
            <person name="de Jong J.F."/>
            <person name="Lugones L.G."/>
            <person name="Aerts A."/>
            <person name="Kothe E."/>
            <person name="Stajich J.E."/>
            <person name="de Vries R.P."/>
            <person name="Record E."/>
            <person name="Levasseur A."/>
            <person name="Baker S.E."/>
            <person name="Bartholomew K.A."/>
            <person name="Coutinho P.M."/>
            <person name="Erdmann S."/>
            <person name="Fowler T.J."/>
            <person name="Gathman A.C."/>
            <person name="Lombard V."/>
            <person name="Henrissat B."/>
            <person name="Knabe N."/>
            <person name="Kuees U."/>
            <person name="Lilly W.W."/>
            <person name="Lindquist E."/>
            <person name="Lucas S."/>
            <person name="Magnuson J.K."/>
            <person name="Piumi F."/>
            <person name="Raudaskoski M."/>
            <person name="Salamov A."/>
            <person name="Schmutz J."/>
            <person name="Schwarze F.W.M.R."/>
            <person name="vanKuyk P.A."/>
            <person name="Horton J.S."/>
            <person name="Grigoriev I.V."/>
            <person name="Woesten H.A.B."/>
        </authorList>
    </citation>
    <scope>NUCLEOTIDE SEQUENCE [LARGE SCALE GENOMIC DNA]</scope>
    <source>
        <strain evidence="6">H4-8 / FGSC 9210</strain>
    </source>
</reference>
<feature type="domain" description="Alpha fucosidase A-like C-terminal" evidence="3">
    <location>
        <begin position="753"/>
        <end position="799"/>
    </location>
</feature>